<organism evidence="2 3">
    <name type="scientific">Acetobacteroides hydrogenigenes</name>
    <dbReference type="NCBI Taxonomy" id="979970"/>
    <lineage>
        <taxon>Bacteria</taxon>
        <taxon>Pseudomonadati</taxon>
        <taxon>Bacteroidota</taxon>
        <taxon>Bacteroidia</taxon>
        <taxon>Bacteroidales</taxon>
        <taxon>Rikenellaceae</taxon>
        <taxon>Acetobacteroides</taxon>
    </lineage>
</organism>
<protein>
    <recommendedName>
        <fullName evidence="4">Tetratricopeptide repeat protein</fullName>
    </recommendedName>
</protein>
<dbReference type="Gene3D" id="1.25.40.10">
    <property type="entry name" value="Tetratricopeptide repeat domain"/>
    <property type="match status" value="1"/>
</dbReference>
<gene>
    <name evidence="2" type="ORF">CLV25_10383</name>
</gene>
<sequence length="212" mass="23675">MNAKRFFSVIIALVAMVGAYAQDYSADVDTLVQRMNKDQKNVNYSLYASQFKSLAQTEPNRWEASYYMAYCKIMQAFSLKGEQIDALLDEVDPVLAQLQKANPNESEILVLAAMSSQARISVSPMSRGMKYTQIATELLEKAIAMNPENPRAYMLKAMGIAHTPAVFGGGKDKAKPLFELAKQKFTSFKAPSSIYPTWGYEMNEGMLAYCNK</sequence>
<feature type="chain" id="PRO_5020591179" description="Tetratricopeptide repeat protein" evidence="1">
    <location>
        <begin position="22"/>
        <end position="212"/>
    </location>
</feature>
<keyword evidence="3" id="KW-1185">Reference proteome</keyword>
<comment type="caution">
    <text evidence="2">The sequence shown here is derived from an EMBL/GenBank/DDBJ whole genome shotgun (WGS) entry which is preliminary data.</text>
</comment>
<name>A0A4R2EQB1_9BACT</name>
<dbReference type="AlphaFoldDB" id="A0A4R2EQB1"/>
<keyword evidence="1" id="KW-0732">Signal</keyword>
<accession>A0A4R2EQB1</accession>
<dbReference type="RefSeq" id="WP_131838432.1">
    <property type="nucleotide sequence ID" value="NZ_SLWB01000003.1"/>
</dbReference>
<proteinExistence type="predicted"/>
<evidence type="ECO:0008006" key="4">
    <source>
        <dbReference type="Google" id="ProtNLM"/>
    </source>
</evidence>
<evidence type="ECO:0000313" key="2">
    <source>
        <dbReference type="EMBL" id="TCN70567.1"/>
    </source>
</evidence>
<feature type="signal peptide" evidence="1">
    <location>
        <begin position="1"/>
        <end position="21"/>
    </location>
</feature>
<dbReference type="InterPro" id="IPR011990">
    <property type="entry name" value="TPR-like_helical_dom_sf"/>
</dbReference>
<evidence type="ECO:0000256" key="1">
    <source>
        <dbReference type="SAM" id="SignalP"/>
    </source>
</evidence>
<dbReference type="EMBL" id="SLWB01000003">
    <property type="protein sequence ID" value="TCN70567.1"/>
    <property type="molecule type" value="Genomic_DNA"/>
</dbReference>
<dbReference type="OrthoDB" id="1150971at2"/>
<dbReference type="SUPFAM" id="SSF48452">
    <property type="entry name" value="TPR-like"/>
    <property type="match status" value="1"/>
</dbReference>
<reference evidence="2 3" key="1">
    <citation type="submission" date="2019-03" db="EMBL/GenBank/DDBJ databases">
        <title>Genomic Encyclopedia of Archaeal and Bacterial Type Strains, Phase II (KMG-II): from individual species to whole genera.</title>
        <authorList>
            <person name="Goeker M."/>
        </authorList>
    </citation>
    <scope>NUCLEOTIDE SEQUENCE [LARGE SCALE GENOMIC DNA]</scope>
    <source>
        <strain evidence="2 3">RL-C</strain>
    </source>
</reference>
<evidence type="ECO:0000313" key="3">
    <source>
        <dbReference type="Proteomes" id="UP000294830"/>
    </source>
</evidence>
<dbReference type="Proteomes" id="UP000294830">
    <property type="component" value="Unassembled WGS sequence"/>
</dbReference>